<dbReference type="Gene3D" id="3.90.470.20">
    <property type="entry name" value="4'-phosphopantetheinyl transferase domain"/>
    <property type="match status" value="2"/>
</dbReference>
<dbReference type="SUPFAM" id="SSF56214">
    <property type="entry name" value="4'-phosphopantetheinyl transferase"/>
    <property type="match status" value="2"/>
</dbReference>
<comment type="caution">
    <text evidence="4">The sequence shown here is derived from an EMBL/GenBank/DDBJ whole genome shotgun (WGS) entry which is preliminary data.</text>
</comment>
<dbReference type="Proteomes" id="UP000682308">
    <property type="component" value="Unassembled WGS sequence"/>
</dbReference>
<evidence type="ECO:0000313" key="5">
    <source>
        <dbReference type="Proteomes" id="UP000682308"/>
    </source>
</evidence>
<dbReference type="PANTHER" id="PTHR12215:SF10">
    <property type="entry name" value="L-AMINOADIPATE-SEMIALDEHYDE DEHYDROGENASE-PHOSPHOPANTETHEINYL TRANSFERASE"/>
    <property type="match status" value="1"/>
</dbReference>
<evidence type="ECO:0000256" key="1">
    <source>
        <dbReference type="ARBA" id="ARBA00010990"/>
    </source>
</evidence>
<dbReference type="GO" id="GO:0019878">
    <property type="term" value="P:lysine biosynthetic process via aminoadipic acid"/>
    <property type="evidence" value="ECO:0007669"/>
    <property type="project" value="TreeGrafter"/>
</dbReference>
<evidence type="ECO:0000259" key="3">
    <source>
        <dbReference type="Pfam" id="PF01648"/>
    </source>
</evidence>
<dbReference type="InterPro" id="IPR050559">
    <property type="entry name" value="P-Pant_transferase_sf"/>
</dbReference>
<evidence type="ECO:0000313" key="4">
    <source>
        <dbReference type="EMBL" id="MBR8641373.1"/>
    </source>
</evidence>
<dbReference type="PANTHER" id="PTHR12215">
    <property type="entry name" value="PHOSPHOPANTETHEINE TRANSFERASE"/>
    <property type="match status" value="1"/>
</dbReference>
<reference evidence="4 5" key="1">
    <citation type="submission" date="2021-04" db="EMBL/GenBank/DDBJ databases">
        <title>Characterization of the biosynthetic gene cluster of new lipopeptides with antitumor activity in the genome of the marine Streptomyces PHM034.</title>
        <authorList>
            <person name="Ceniceros A."/>
            <person name="Canedo L."/>
            <person name="Mendez C."/>
            <person name="Olano C."/>
            <person name="Schleissner C."/>
            <person name="Cuevas C."/>
            <person name="De La Calle F."/>
            <person name="Salas J.A."/>
        </authorList>
    </citation>
    <scope>NUCLEOTIDE SEQUENCE [LARGE SCALE GENOMIC DNA]</scope>
    <source>
        <strain evidence="4 5">PHM034</strain>
    </source>
</reference>
<dbReference type="InterPro" id="IPR037143">
    <property type="entry name" value="4-PPantetheinyl_Trfase_dom_sf"/>
</dbReference>
<dbReference type="EMBL" id="JAGTPG010000002">
    <property type="protein sequence ID" value="MBR8641373.1"/>
    <property type="molecule type" value="Genomic_DNA"/>
</dbReference>
<feature type="domain" description="4'-phosphopantetheinyl transferase" evidence="3">
    <location>
        <begin position="124"/>
        <end position="227"/>
    </location>
</feature>
<dbReference type="GO" id="GO:0000287">
    <property type="term" value="F:magnesium ion binding"/>
    <property type="evidence" value="ECO:0007669"/>
    <property type="project" value="InterPro"/>
</dbReference>
<comment type="similarity">
    <text evidence="1">Belongs to the P-Pant transferase superfamily. Gsp/Sfp/HetI/AcpT family.</text>
</comment>
<dbReference type="AlphaFoldDB" id="A0A941J0C3"/>
<dbReference type="InterPro" id="IPR008278">
    <property type="entry name" value="4-PPantetheinyl_Trfase_dom"/>
</dbReference>
<protein>
    <submittedName>
        <fullName evidence="4">4'-phosphopantetheinyl transferase superfamily protein</fullName>
    </submittedName>
</protein>
<name>A0A941J0C3_9ACTN</name>
<gene>
    <name evidence="4" type="ORF">KEF29_23745</name>
</gene>
<dbReference type="Pfam" id="PF01648">
    <property type="entry name" value="ACPS"/>
    <property type="match status" value="1"/>
</dbReference>
<sequence>MSSRITRPWSDGPQHPRLADGDVDIWHLTLPSSWNSSCDELFGLLDQREQDRARQMPRPADQASHVVAHAGLRDVLGRYLGAAPQSLRFSTGRHGKPYLADTRLSFSLSHTTGGALVAVSIPGPVGVDVESATGPDRSALADRFFSPREAQVLRTTPESDVPSRFLTYWTCKESFVKALGLGLSHPLNRFEIRFTDAPRQAEIWSAGRRRDEWHVRQLELPPPYVGAVTVRHRPRHLRTWTWRPQSVARPALPTP</sequence>
<proteinExistence type="inferred from homology"/>
<evidence type="ECO:0000256" key="2">
    <source>
        <dbReference type="ARBA" id="ARBA00022679"/>
    </source>
</evidence>
<keyword evidence="2 4" id="KW-0808">Transferase</keyword>
<dbReference type="GO" id="GO:0008897">
    <property type="term" value="F:holo-[acyl-carrier-protein] synthase activity"/>
    <property type="evidence" value="ECO:0007669"/>
    <property type="project" value="InterPro"/>
</dbReference>
<organism evidence="4 5">
    <name type="scientific">Streptomyces tuirus</name>
    <dbReference type="NCBI Taxonomy" id="68278"/>
    <lineage>
        <taxon>Bacteria</taxon>
        <taxon>Bacillati</taxon>
        <taxon>Actinomycetota</taxon>
        <taxon>Actinomycetes</taxon>
        <taxon>Kitasatosporales</taxon>
        <taxon>Streptomycetaceae</taxon>
        <taxon>Streptomyces</taxon>
    </lineage>
</organism>
<dbReference type="GO" id="GO:0005829">
    <property type="term" value="C:cytosol"/>
    <property type="evidence" value="ECO:0007669"/>
    <property type="project" value="TreeGrafter"/>
</dbReference>
<keyword evidence="5" id="KW-1185">Reference proteome</keyword>
<accession>A0A941J0C3</accession>